<evidence type="ECO:0000256" key="1">
    <source>
        <dbReference type="SAM" id="MobiDB-lite"/>
    </source>
</evidence>
<keyword evidence="3" id="KW-1185">Reference proteome</keyword>
<feature type="compositionally biased region" description="Polar residues" evidence="1">
    <location>
        <begin position="397"/>
        <end position="410"/>
    </location>
</feature>
<dbReference type="AlphaFoldDB" id="A0A150H4Y5"/>
<dbReference type="EMBL" id="LSYV01000002">
    <property type="protein sequence ID" value="KXZ56908.1"/>
    <property type="molecule type" value="Genomic_DNA"/>
</dbReference>
<dbReference type="Proteomes" id="UP000075714">
    <property type="component" value="Unassembled WGS sequence"/>
</dbReference>
<feature type="compositionally biased region" description="Low complexity" evidence="1">
    <location>
        <begin position="533"/>
        <end position="563"/>
    </location>
</feature>
<accession>A0A150H4Y5</accession>
<feature type="compositionally biased region" description="Low complexity" evidence="1">
    <location>
        <begin position="374"/>
        <end position="389"/>
    </location>
</feature>
<dbReference type="InterPro" id="IPR015947">
    <property type="entry name" value="PUA-like_sf"/>
</dbReference>
<feature type="region of interest" description="Disordered" evidence="1">
    <location>
        <begin position="282"/>
        <end position="307"/>
    </location>
</feature>
<feature type="region of interest" description="Disordered" evidence="1">
    <location>
        <begin position="510"/>
        <end position="571"/>
    </location>
</feature>
<proteinExistence type="predicted"/>
<gene>
    <name evidence="2" type="ORF">GPECTOR_1g819</name>
</gene>
<reference evidence="3" key="1">
    <citation type="journal article" date="2016" name="Nat. Commun.">
        <title>The Gonium pectorale genome demonstrates co-option of cell cycle regulation during the evolution of multicellularity.</title>
        <authorList>
            <person name="Hanschen E.R."/>
            <person name="Marriage T.N."/>
            <person name="Ferris P.J."/>
            <person name="Hamaji T."/>
            <person name="Toyoda A."/>
            <person name="Fujiyama A."/>
            <person name="Neme R."/>
            <person name="Noguchi H."/>
            <person name="Minakuchi Y."/>
            <person name="Suzuki M."/>
            <person name="Kawai-Toyooka H."/>
            <person name="Smith D.R."/>
            <person name="Sparks H."/>
            <person name="Anderson J."/>
            <person name="Bakaric R."/>
            <person name="Luria V."/>
            <person name="Karger A."/>
            <person name="Kirschner M.W."/>
            <person name="Durand P.M."/>
            <person name="Michod R.E."/>
            <person name="Nozaki H."/>
            <person name="Olson B.J."/>
        </authorList>
    </citation>
    <scope>NUCLEOTIDE SEQUENCE [LARGE SCALE GENOMIC DNA]</scope>
    <source>
        <strain evidence="3">NIES-2863</strain>
    </source>
</reference>
<feature type="compositionally biased region" description="Low complexity" evidence="1">
    <location>
        <begin position="292"/>
        <end position="307"/>
    </location>
</feature>
<protein>
    <submittedName>
        <fullName evidence="2">Uncharacterized protein</fullName>
    </submittedName>
</protein>
<feature type="region of interest" description="Disordered" evidence="1">
    <location>
        <begin position="361"/>
        <end position="449"/>
    </location>
</feature>
<evidence type="ECO:0000313" key="2">
    <source>
        <dbReference type="EMBL" id="KXZ56908.1"/>
    </source>
</evidence>
<feature type="compositionally biased region" description="Pro residues" evidence="1">
    <location>
        <begin position="424"/>
        <end position="444"/>
    </location>
</feature>
<name>A0A150H4Y5_GONPE</name>
<dbReference type="SUPFAM" id="SSF88697">
    <property type="entry name" value="PUA domain-like"/>
    <property type="match status" value="1"/>
</dbReference>
<evidence type="ECO:0000313" key="3">
    <source>
        <dbReference type="Proteomes" id="UP000075714"/>
    </source>
</evidence>
<dbReference type="PANTHER" id="PTHR46732:SF8">
    <property type="entry name" value="ATP-DEPENDENT PROTEASE LA (LON) DOMAIN PROTEIN"/>
    <property type="match status" value="1"/>
</dbReference>
<organism evidence="2 3">
    <name type="scientific">Gonium pectorale</name>
    <name type="common">Green alga</name>
    <dbReference type="NCBI Taxonomy" id="33097"/>
    <lineage>
        <taxon>Eukaryota</taxon>
        <taxon>Viridiplantae</taxon>
        <taxon>Chlorophyta</taxon>
        <taxon>core chlorophytes</taxon>
        <taxon>Chlorophyceae</taxon>
        <taxon>CS clade</taxon>
        <taxon>Chlamydomonadales</taxon>
        <taxon>Volvocaceae</taxon>
        <taxon>Gonium</taxon>
    </lineage>
</organism>
<sequence>MLSDLSHFLADLPLWRADSAVLVGQQALLHIHTPHYVHLFDSLFASGPGPWLFGHINLPAGSRNLGDPEWSLTAPESRAPRVGVLMEVHRAVRLEDGKLMVLATALCRIRVRVRVLHCHQETPYSRAAVALAHEEEVLESHHADALREVLRRVPPPSSASDGAAAVADAMRLAATAAQAAASAAEWHWHGYEASTARAGAWVGRCPAEGTDPWDTRRLVTELVDHGVLSVLPFPDGPVIGRWDLEAVGRSAAEAAAAAAAATVAAELGGRGMATAAVEEISRGPLGSPEPTAAVAGGVSGAESRAAGGPLAAGSVVDALFAAGAPGAAWAESVRRSIDEADAPGAFGGEYRAYPAAEAPVPREQQPLPGSGDEAAQQAQGLGASSAAGGAERHAPGTSMTAPSVSSQDRLASSVEPGPEHPSTAPSPPDTSSPSPPPPPPPVPPDLLEGLTGHTLRDLLLLEARLWRELDSLAVLTASAHGRPLGLPLGLLQLRPSDDVAARQLAAVTPAAPLHPSGGTAGSQPAEGSPVSIGGAAEAVAGRGAQQLQEQQRRPQQQGQATAGAGRGAVPPLVHPASEGLDVYCHPDYPIQRRTRRLSYAAANVFLENHDFATRQELLECTSVRQRLIAVLCRAREAHRVLAALAAVKGLRPGK</sequence>
<comment type="caution">
    <text evidence="2">The sequence shown here is derived from an EMBL/GenBank/DDBJ whole genome shotgun (WGS) entry which is preliminary data.</text>
</comment>
<dbReference type="InterPro" id="IPR046336">
    <property type="entry name" value="Lon_prtase_N_sf"/>
</dbReference>
<dbReference type="PANTHER" id="PTHR46732">
    <property type="entry name" value="ATP-DEPENDENT PROTEASE LA (LON) DOMAIN PROTEIN"/>
    <property type="match status" value="1"/>
</dbReference>
<dbReference type="OrthoDB" id="548817at2759"/>
<dbReference type="Gene3D" id="2.30.130.40">
    <property type="entry name" value="LON domain-like"/>
    <property type="match status" value="1"/>
</dbReference>